<dbReference type="EC" id="4.2.-.-" evidence="4"/>
<dbReference type="EMBL" id="QFPW01000001">
    <property type="protein sequence ID" value="PZQ52304.1"/>
    <property type="molecule type" value="Genomic_DNA"/>
</dbReference>
<dbReference type="AlphaFoldDB" id="A0A2W5NGV7"/>
<dbReference type="InterPro" id="IPR004369">
    <property type="entry name" value="Prolyl-tRNA_editing_YbaK/EbsC"/>
</dbReference>
<evidence type="ECO:0000256" key="2">
    <source>
        <dbReference type="ARBA" id="ARBA00022917"/>
    </source>
</evidence>
<dbReference type="Pfam" id="PF04073">
    <property type="entry name" value="tRNA_edit"/>
    <property type="match status" value="1"/>
</dbReference>
<proteinExistence type="inferred from homology"/>
<name>A0A2W5NGV7_RHOSU</name>
<gene>
    <name evidence="6" type="primary">ybaK</name>
    <name evidence="6" type="ORF">DI556_01190</name>
</gene>
<keyword evidence="3 4" id="KW-0456">Lyase</keyword>
<dbReference type="InterPro" id="IPR007214">
    <property type="entry name" value="YbaK/aa-tRNA-synth-assoc-dom"/>
</dbReference>
<dbReference type="Proteomes" id="UP000249185">
    <property type="component" value="Unassembled WGS sequence"/>
</dbReference>
<organism evidence="6 7">
    <name type="scientific">Rhodovulum sulfidophilum</name>
    <name type="common">Rhodobacter sulfidophilus</name>
    <dbReference type="NCBI Taxonomy" id="35806"/>
    <lineage>
        <taxon>Bacteria</taxon>
        <taxon>Pseudomonadati</taxon>
        <taxon>Pseudomonadota</taxon>
        <taxon>Alphaproteobacteria</taxon>
        <taxon>Rhodobacterales</taxon>
        <taxon>Paracoccaceae</taxon>
        <taxon>Rhodovulum</taxon>
    </lineage>
</organism>
<evidence type="ECO:0000256" key="3">
    <source>
        <dbReference type="ARBA" id="ARBA00023239"/>
    </source>
</evidence>
<dbReference type="PANTHER" id="PTHR30411">
    <property type="entry name" value="CYTOPLASMIC PROTEIN"/>
    <property type="match status" value="1"/>
</dbReference>
<evidence type="ECO:0000256" key="1">
    <source>
        <dbReference type="ARBA" id="ARBA00009798"/>
    </source>
</evidence>
<dbReference type="GO" id="GO:0016829">
    <property type="term" value="F:lyase activity"/>
    <property type="evidence" value="ECO:0007669"/>
    <property type="project" value="UniProtKB-KW"/>
</dbReference>
<dbReference type="GO" id="GO:0006412">
    <property type="term" value="P:translation"/>
    <property type="evidence" value="ECO:0007669"/>
    <property type="project" value="UniProtKB-KW"/>
</dbReference>
<dbReference type="PIRSF" id="PIRSF006181">
    <property type="entry name" value="EbsC_YbaK"/>
    <property type="match status" value="1"/>
</dbReference>
<sequence length="157" mass="16381">MSAATQATEALRRAGIAFRTFEYDYAKGAERIGEQAAAALGEPPERVFKTLMLEVDGQPRCVVIPVAASVSMKRAAAVFKGKAAKMMEPPKAERLTGYVVGGISPVGQKRRVQVALDASAEGQAYVVVNGGRRGFMIALAPGDLAAATEAVVATLTA</sequence>
<dbReference type="PANTHER" id="PTHR30411:SF0">
    <property type="entry name" value="CYS-TRNA(PRO)_CYS-TRNA(CYS) DEACYLASE YBAK"/>
    <property type="match status" value="1"/>
</dbReference>
<dbReference type="InterPro" id="IPR036754">
    <property type="entry name" value="YbaK/aa-tRNA-synt-asso_dom_sf"/>
</dbReference>
<evidence type="ECO:0000256" key="4">
    <source>
        <dbReference type="PIRNR" id="PIRNR006181"/>
    </source>
</evidence>
<dbReference type="SUPFAM" id="SSF55826">
    <property type="entry name" value="YbaK/ProRS associated domain"/>
    <property type="match status" value="1"/>
</dbReference>
<dbReference type="GO" id="GO:0002161">
    <property type="term" value="F:aminoacyl-tRNA deacylase activity"/>
    <property type="evidence" value="ECO:0007669"/>
    <property type="project" value="InterPro"/>
</dbReference>
<comment type="similarity">
    <text evidence="1 4">Belongs to the prolyl-tRNA editing family. YbaK/EbsC subfamily.</text>
</comment>
<keyword evidence="2 4" id="KW-0648">Protein biosynthesis</keyword>
<dbReference type="CDD" id="cd00002">
    <property type="entry name" value="YbaK_deacylase"/>
    <property type="match status" value="1"/>
</dbReference>
<evidence type="ECO:0000313" key="6">
    <source>
        <dbReference type="EMBL" id="PZQ52304.1"/>
    </source>
</evidence>
<evidence type="ECO:0000313" key="7">
    <source>
        <dbReference type="Proteomes" id="UP000249185"/>
    </source>
</evidence>
<protein>
    <recommendedName>
        <fullName evidence="4">Cys-tRNA(Pro)/Cys-tRNA(Cys) deacylase</fullName>
        <ecNumber evidence="4">4.2.-.-</ecNumber>
    </recommendedName>
</protein>
<comment type="caution">
    <text evidence="6">The sequence shown here is derived from an EMBL/GenBank/DDBJ whole genome shotgun (WGS) entry which is preliminary data.</text>
</comment>
<feature type="domain" description="YbaK/aminoacyl-tRNA synthetase-associated" evidence="5">
    <location>
        <begin position="34"/>
        <end position="145"/>
    </location>
</feature>
<reference evidence="6 7" key="1">
    <citation type="submission" date="2017-08" db="EMBL/GenBank/DDBJ databases">
        <title>Infants hospitalized years apart are colonized by the same room-sourced microbial strains.</title>
        <authorList>
            <person name="Brooks B."/>
            <person name="Olm M.R."/>
            <person name="Firek B.A."/>
            <person name="Baker R."/>
            <person name="Thomas B.C."/>
            <person name="Morowitz M.J."/>
            <person name="Banfield J.F."/>
        </authorList>
    </citation>
    <scope>NUCLEOTIDE SEQUENCE [LARGE SCALE GENOMIC DNA]</scope>
    <source>
        <strain evidence="6">S2_005_002_R2_34</strain>
    </source>
</reference>
<evidence type="ECO:0000259" key="5">
    <source>
        <dbReference type="Pfam" id="PF04073"/>
    </source>
</evidence>
<dbReference type="NCBIfam" id="TIGR00011">
    <property type="entry name" value="YbaK_EbsC"/>
    <property type="match status" value="1"/>
</dbReference>
<dbReference type="Gene3D" id="3.90.960.10">
    <property type="entry name" value="YbaK/aminoacyl-tRNA synthetase-associated domain"/>
    <property type="match status" value="1"/>
</dbReference>
<accession>A0A2W5NGV7</accession>